<sequence>MGYNDQKIIEVRDLIEGISRGQATWPDFRAGYEVALIIDAIEESYRLGQWVHISEVDAQTRSRLLHLEHGKEKN</sequence>
<gene>
    <name evidence="1" type="ORF">GCM10011357_26170</name>
</gene>
<dbReference type="Gene3D" id="3.30.360.10">
    <property type="entry name" value="Dihydrodipicolinate Reductase, domain 2"/>
    <property type="match status" value="1"/>
</dbReference>
<comment type="caution">
    <text evidence="1">The sequence shown here is derived from an EMBL/GenBank/DDBJ whole genome shotgun (WGS) entry which is preliminary data.</text>
</comment>
<reference evidence="2" key="1">
    <citation type="journal article" date="2019" name="Int. J. Syst. Evol. Microbiol.">
        <title>The Global Catalogue of Microorganisms (GCM) 10K type strain sequencing project: providing services to taxonomists for standard genome sequencing and annotation.</title>
        <authorList>
            <consortium name="The Broad Institute Genomics Platform"/>
            <consortium name="The Broad Institute Genome Sequencing Center for Infectious Disease"/>
            <person name="Wu L."/>
            <person name="Ma J."/>
        </authorList>
    </citation>
    <scope>NUCLEOTIDE SEQUENCE [LARGE SCALE GENOMIC DNA]</scope>
    <source>
        <strain evidence="2">CGMCC 1.12923</strain>
    </source>
</reference>
<evidence type="ECO:0000313" key="2">
    <source>
        <dbReference type="Proteomes" id="UP000614272"/>
    </source>
</evidence>
<evidence type="ECO:0000313" key="1">
    <source>
        <dbReference type="EMBL" id="GGD69901.1"/>
    </source>
</evidence>
<dbReference type="EMBL" id="BMGJ01000010">
    <property type="protein sequence ID" value="GGD69901.1"/>
    <property type="molecule type" value="Genomic_DNA"/>
</dbReference>
<organism evidence="1 2">
    <name type="scientific">Lacimicrobium alkaliphilum</name>
    <dbReference type="NCBI Taxonomy" id="1526571"/>
    <lineage>
        <taxon>Bacteria</taxon>
        <taxon>Pseudomonadati</taxon>
        <taxon>Pseudomonadota</taxon>
        <taxon>Gammaproteobacteria</taxon>
        <taxon>Alteromonadales</taxon>
        <taxon>Alteromonadaceae</taxon>
        <taxon>Lacimicrobium</taxon>
    </lineage>
</organism>
<dbReference type="Proteomes" id="UP000614272">
    <property type="component" value="Unassembled WGS sequence"/>
</dbReference>
<keyword evidence="2" id="KW-1185">Reference proteome</keyword>
<protein>
    <recommendedName>
        <fullName evidence="3">Gfo/Idh/MocA-like oxidoreductase C-terminal domain-containing protein</fullName>
    </recommendedName>
</protein>
<proteinExistence type="predicted"/>
<name>A0ABQ1RJ50_9ALTE</name>
<evidence type="ECO:0008006" key="3">
    <source>
        <dbReference type="Google" id="ProtNLM"/>
    </source>
</evidence>
<accession>A0ABQ1RJ50</accession>